<dbReference type="GO" id="GO:0032259">
    <property type="term" value="P:methylation"/>
    <property type="evidence" value="ECO:0007669"/>
    <property type="project" value="UniProtKB-KW"/>
</dbReference>
<dbReference type="Pfam" id="PF13649">
    <property type="entry name" value="Methyltransf_25"/>
    <property type="match status" value="1"/>
</dbReference>
<evidence type="ECO:0000256" key="1">
    <source>
        <dbReference type="ARBA" id="ARBA00022603"/>
    </source>
</evidence>
<sequence length="215" mass="23939">MKVKSLMQQYWDKIGADPKANWHIAHIDDDEAFFASGKKDIQKIFNGKLDTLSSGSLVLDIGCGRGRLARALAELRTDVRVVGVDVAPSMIQSAILSNAHIKNASFCVGDGDSLAIFPDEVFDCAYSYIVFQHLPRHVVGQYISEAARVLKPGGKLIFQVQQRDEPMMIDPVWNDFRTIRYYTNEQAVALAQPPLSATKIRGKGHDLFIECQKNS</sequence>
<protein>
    <submittedName>
        <fullName evidence="4">Type 11 methyltransferase</fullName>
    </submittedName>
</protein>
<dbReference type="CDD" id="cd02440">
    <property type="entry name" value="AdoMet_MTases"/>
    <property type="match status" value="1"/>
</dbReference>
<dbReference type="Gene3D" id="3.40.50.150">
    <property type="entry name" value="Vaccinia Virus protein VP39"/>
    <property type="match status" value="1"/>
</dbReference>
<gene>
    <name evidence="4" type="ORF">SM0020_24403</name>
</gene>
<dbReference type="EMBL" id="AGVV01000062">
    <property type="protein sequence ID" value="EHK75335.1"/>
    <property type="molecule type" value="Genomic_DNA"/>
</dbReference>
<evidence type="ECO:0000313" key="5">
    <source>
        <dbReference type="Proteomes" id="UP000004038"/>
    </source>
</evidence>
<dbReference type="SUPFAM" id="SSF53335">
    <property type="entry name" value="S-adenosyl-L-methionine-dependent methyltransferases"/>
    <property type="match status" value="1"/>
</dbReference>
<evidence type="ECO:0000313" key="4">
    <source>
        <dbReference type="EMBL" id="EHK75335.1"/>
    </source>
</evidence>
<dbReference type="InterPro" id="IPR029063">
    <property type="entry name" value="SAM-dependent_MTases_sf"/>
</dbReference>
<dbReference type="PATRIC" id="fig|1107881.3.peg.4946"/>
<keyword evidence="1 4" id="KW-0489">Methyltransferase</keyword>
<name>H0G5W5_RHIML</name>
<keyword evidence="2 4" id="KW-0808">Transferase</keyword>
<organism evidence="4 5">
    <name type="scientific">Sinorhizobium meliloti CCNWSX0020</name>
    <dbReference type="NCBI Taxonomy" id="1107881"/>
    <lineage>
        <taxon>Bacteria</taxon>
        <taxon>Pseudomonadati</taxon>
        <taxon>Pseudomonadota</taxon>
        <taxon>Alphaproteobacteria</taxon>
        <taxon>Hyphomicrobiales</taxon>
        <taxon>Rhizobiaceae</taxon>
        <taxon>Sinorhizobium/Ensifer group</taxon>
        <taxon>Sinorhizobium</taxon>
    </lineage>
</organism>
<evidence type="ECO:0000256" key="2">
    <source>
        <dbReference type="ARBA" id="ARBA00022679"/>
    </source>
</evidence>
<dbReference type="RefSeq" id="WP_003533174.1">
    <property type="nucleotide sequence ID" value="NZ_AGVV01000062.1"/>
</dbReference>
<dbReference type="PANTHER" id="PTHR43861">
    <property type="entry name" value="TRANS-ACONITATE 2-METHYLTRANSFERASE-RELATED"/>
    <property type="match status" value="1"/>
</dbReference>
<evidence type="ECO:0000259" key="3">
    <source>
        <dbReference type="Pfam" id="PF13649"/>
    </source>
</evidence>
<dbReference type="AlphaFoldDB" id="H0G5W5"/>
<proteinExistence type="predicted"/>
<dbReference type="Proteomes" id="UP000004038">
    <property type="component" value="Unassembled WGS sequence"/>
</dbReference>
<dbReference type="GO" id="GO:0008168">
    <property type="term" value="F:methyltransferase activity"/>
    <property type="evidence" value="ECO:0007669"/>
    <property type="project" value="UniProtKB-KW"/>
</dbReference>
<dbReference type="PANTHER" id="PTHR43861:SF1">
    <property type="entry name" value="TRANS-ACONITATE 2-METHYLTRANSFERASE"/>
    <property type="match status" value="1"/>
</dbReference>
<dbReference type="InterPro" id="IPR041698">
    <property type="entry name" value="Methyltransf_25"/>
</dbReference>
<accession>H0G5W5</accession>
<feature type="domain" description="Methyltransferase" evidence="3">
    <location>
        <begin position="58"/>
        <end position="154"/>
    </location>
</feature>
<reference evidence="4 5" key="1">
    <citation type="journal article" date="2012" name="J. Bacteriol.">
        <title>Draft Genome Sequence of Sinorhizobium meliloti CCNWSX0020, a Nitrogen-Fixing Symbiont with Copper Tolerance Capability Isolated from Lead-Zinc Mine Tailings.</title>
        <authorList>
            <person name="Li Z."/>
            <person name="Ma Z."/>
            <person name="Hao X."/>
            <person name="Wei G."/>
        </authorList>
    </citation>
    <scope>NUCLEOTIDE SEQUENCE [LARGE SCALE GENOMIC DNA]</scope>
    <source>
        <strain evidence="4 5">CCNWSX0020</strain>
    </source>
</reference>